<dbReference type="EMBL" id="JADGJD010000099">
    <property type="protein sequence ID" value="KAJ3055041.1"/>
    <property type="molecule type" value="Genomic_DNA"/>
</dbReference>
<accession>A0AAD5SI13</accession>
<dbReference type="AlphaFoldDB" id="A0AAD5SI13"/>
<protein>
    <submittedName>
        <fullName evidence="1">Uncharacterized protein</fullName>
    </submittedName>
</protein>
<evidence type="ECO:0000313" key="2">
    <source>
        <dbReference type="Proteomes" id="UP001212841"/>
    </source>
</evidence>
<sequence>MSNISCLSNELLAKIFLELPLRFCCNTVVHVCHPWQNGMPWKQHYAKSLNHTTVSALAAAEDSDSDDWQMLCGRRLQLEERNRPNLDDFKNNITTKINSAGTIDDIFAYLQKNVIEPNSRFVKAHRQIGVSSIVPSRPYTRNLYSRQPQWPPFHPSLSPLIKHHFYYTYITHTHNRADYHIFASTNIGMIFFHPVTSVPTYLNLEQYFNGDNEGEGSHEFNLTYTPLSTDCIYIPDWALRVDGPKNRDRPIRKTLYCDSHYRGGYQGELDFDELERFFVAVGWDGVNRVQCAQALATLLSAPTEHYHPEFWWFRSMKELVQEEVKKRGLGGSEGIEEDEGGVHME</sequence>
<keyword evidence="2" id="KW-1185">Reference proteome</keyword>
<evidence type="ECO:0000313" key="1">
    <source>
        <dbReference type="EMBL" id="KAJ3055041.1"/>
    </source>
</evidence>
<dbReference type="Proteomes" id="UP001212841">
    <property type="component" value="Unassembled WGS sequence"/>
</dbReference>
<organism evidence="1 2">
    <name type="scientific">Rhizophlyctis rosea</name>
    <dbReference type="NCBI Taxonomy" id="64517"/>
    <lineage>
        <taxon>Eukaryota</taxon>
        <taxon>Fungi</taxon>
        <taxon>Fungi incertae sedis</taxon>
        <taxon>Chytridiomycota</taxon>
        <taxon>Chytridiomycota incertae sedis</taxon>
        <taxon>Chytridiomycetes</taxon>
        <taxon>Rhizophlyctidales</taxon>
        <taxon>Rhizophlyctidaceae</taxon>
        <taxon>Rhizophlyctis</taxon>
    </lineage>
</organism>
<comment type="caution">
    <text evidence="1">The sequence shown here is derived from an EMBL/GenBank/DDBJ whole genome shotgun (WGS) entry which is preliminary data.</text>
</comment>
<proteinExistence type="predicted"/>
<name>A0AAD5SI13_9FUNG</name>
<reference evidence="1" key="1">
    <citation type="submission" date="2020-05" db="EMBL/GenBank/DDBJ databases">
        <title>Phylogenomic resolution of chytrid fungi.</title>
        <authorList>
            <person name="Stajich J.E."/>
            <person name="Amses K."/>
            <person name="Simmons R."/>
            <person name="Seto K."/>
            <person name="Myers J."/>
            <person name="Bonds A."/>
            <person name="Quandt C.A."/>
            <person name="Barry K."/>
            <person name="Liu P."/>
            <person name="Grigoriev I."/>
            <person name="Longcore J.E."/>
            <person name="James T.Y."/>
        </authorList>
    </citation>
    <scope>NUCLEOTIDE SEQUENCE</scope>
    <source>
        <strain evidence="1">JEL0318</strain>
    </source>
</reference>
<gene>
    <name evidence="1" type="ORF">HK097_011677</name>
</gene>